<dbReference type="Proteomes" id="UP000789570">
    <property type="component" value="Unassembled WGS sequence"/>
</dbReference>
<gene>
    <name evidence="3" type="ORF">FCALED_LOCUS7240</name>
</gene>
<keyword evidence="4" id="KW-1185">Reference proteome</keyword>
<dbReference type="AlphaFoldDB" id="A0A9N9BS00"/>
<keyword evidence="2" id="KW-0812">Transmembrane</keyword>
<evidence type="ECO:0000313" key="3">
    <source>
        <dbReference type="EMBL" id="CAG8574038.1"/>
    </source>
</evidence>
<sequence length="112" mass="12376">MGNIRRHTHPNGLAETSRSNKIYLLDTTNFTWVDKFEPKSITVPTPSNTSLPNTSSTTASTSPKTTDGQINTIVAAISGILGTAFVMLIGFLGYKWYQKRKQNEIMRIAGEK</sequence>
<evidence type="ECO:0000313" key="4">
    <source>
        <dbReference type="Proteomes" id="UP000789570"/>
    </source>
</evidence>
<comment type="caution">
    <text evidence="3">The sequence shown here is derived from an EMBL/GenBank/DDBJ whole genome shotgun (WGS) entry which is preliminary data.</text>
</comment>
<protein>
    <submittedName>
        <fullName evidence="3">13367_t:CDS:1</fullName>
    </submittedName>
</protein>
<evidence type="ECO:0000256" key="1">
    <source>
        <dbReference type="SAM" id="MobiDB-lite"/>
    </source>
</evidence>
<keyword evidence="2" id="KW-0472">Membrane</keyword>
<name>A0A9N9BS00_9GLOM</name>
<keyword evidence="2" id="KW-1133">Transmembrane helix</keyword>
<reference evidence="3" key="1">
    <citation type="submission" date="2021-06" db="EMBL/GenBank/DDBJ databases">
        <authorList>
            <person name="Kallberg Y."/>
            <person name="Tangrot J."/>
            <person name="Rosling A."/>
        </authorList>
    </citation>
    <scope>NUCLEOTIDE SEQUENCE</scope>
    <source>
        <strain evidence="3">UK204</strain>
    </source>
</reference>
<proteinExistence type="predicted"/>
<organism evidence="3 4">
    <name type="scientific">Funneliformis caledonium</name>
    <dbReference type="NCBI Taxonomy" id="1117310"/>
    <lineage>
        <taxon>Eukaryota</taxon>
        <taxon>Fungi</taxon>
        <taxon>Fungi incertae sedis</taxon>
        <taxon>Mucoromycota</taxon>
        <taxon>Glomeromycotina</taxon>
        <taxon>Glomeromycetes</taxon>
        <taxon>Glomerales</taxon>
        <taxon>Glomeraceae</taxon>
        <taxon>Funneliformis</taxon>
    </lineage>
</organism>
<feature type="transmembrane region" description="Helical" evidence="2">
    <location>
        <begin position="73"/>
        <end position="97"/>
    </location>
</feature>
<feature type="region of interest" description="Disordered" evidence="1">
    <location>
        <begin position="39"/>
        <end position="66"/>
    </location>
</feature>
<accession>A0A9N9BS00</accession>
<evidence type="ECO:0000256" key="2">
    <source>
        <dbReference type="SAM" id="Phobius"/>
    </source>
</evidence>
<dbReference type="OrthoDB" id="2352760at2759"/>
<feature type="compositionally biased region" description="Low complexity" evidence="1">
    <location>
        <begin position="42"/>
        <end position="66"/>
    </location>
</feature>
<dbReference type="EMBL" id="CAJVPQ010001880">
    <property type="protein sequence ID" value="CAG8574038.1"/>
    <property type="molecule type" value="Genomic_DNA"/>
</dbReference>